<feature type="region of interest" description="Disordered" evidence="1">
    <location>
        <begin position="47"/>
        <end position="66"/>
    </location>
</feature>
<evidence type="ECO:0000313" key="3">
    <source>
        <dbReference type="Proteomes" id="UP001063166"/>
    </source>
</evidence>
<dbReference type="Proteomes" id="UP001063166">
    <property type="component" value="Unassembled WGS sequence"/>
</dbReference>
<gene>
    <name evidence="2" type="ORF">LshimejAT787_0110560</name>
</gene>
<sequence>MPLADIDSACCIRPIHIGPTGYGICLQDIPSLNASNVAALTEQISGDWSSSSRSGSRPLSIVSYAK</sequence>
<evidence type="ECO:0000313" key="2">
    <source>
        <dbReference type="EMBL" id="GLB34172.1"/>
    </source>
</evidence>
<accession>A0A9P3PEV9</accession>
<dbReference type="AlphaFoldDB" id="A0A9P3PEV9"/>
<comment type="caution">
    <text evidence="2">The sequence shown here is derived from an EMBL/GenBank/DDBJ whole genome shotgun (WGS) entry which is preliminary data.</text>
</comment>
<protein>
    <submittedName>
        <fullName evidence="2">Uncharacterized protein</fullName>
    </submittedName>
</protein>
<dbReference type="EMBL" id="BRPK01000001">
    <property type="protein sequence ID" value="GLB34172.1"/>
    <property type="molecule type" value="Genomic_DNA"/>
</dbReference>
<organism evidence="2 3">
    <name type="scientific">Lyophyllum shimeji</name>
    <name type="common">Hon-shimeji</name>
    <name type="synonym">Tricholoma shimeji</name>
    <dbReference type="NCBI Taxonomy" id="47721"/>
    <lineage>
        <taxon>Eukaryota</taxon>
        <taxon>Fungi</taxon>
        <taxon>Dikarya</taxon>
        <taxon>Basidiomycota</taxon>
        <taxon>Agaricomycotina</taxon>
        <taxon>Agaricomycetes</taxon>
        <taxon>Agaricomycetidae</taxon>
        <taxon>Agaricales</taxon>
        <taxon>Tricholomatineae</taxon>
        <taxon>Lyophyllaceae</taxon>
        <taxon>Lyophyllum</taxon>
    </lineage>
</organism>
<name>A0A9P3PEV9_LYOSH</name>
<proteinExistence type="predicted"/>
<evidence type="ECO:0000256" key="1">
    <source>
        <dbReference type="SAM" id="MobiDB-lite"/>
    </source>
</evidence>
<reference evidence="2" key="1">
    <citation type="submission" date="2022-07" db="EMBL/GenBank/DDBJ databases">
        <title>The genome of Lyophyllum shimeji provides insight into the initial evolution of ectomycorrhizal fungal genome.</title>
        <authorList>
            <person name="Kobayashi Y."/>
            <person name="Shibata T."/>
            <person name="Hirakawa H."/>
            <person name="Shigenobu S."/>
            <person name="Nishiyama T."/>
            <person name="Yamada A."/>
            <person name="Hasebe M."/>
            <person name="Kawaguchi M."/>
        </authorList>
    </citation>
    <scope>NUCLEOTIDE SEQUENCE</scope>
    <source>
        <strain evidence="2">AT787</strain>
    </source>
</reference>
<keyword evidence="3" id="KW-1185">Reference proteome</keyword>